<dbReference type="InterPro" id="IPR029058">
    <property type="entry name" value="AB_hydrolase_fold"/>
</dbReference>
<evidence type="ECO:0000259" key="3">
    <source>
        <dbReference type="Pfam" id="PF04775"/>
    </source>
</evidence>
<evidence type="ECO:0000256" key="1">
    <source>
        <dbReference type="ARBA" id="ARBA00006538"/>
    </source>
</evidence>
<dbReference type="AlphaFoldDB" id="A0AA39I8C1"/>
<feature type="active site" description="Charge relay system" evidence="2">
    <location>
        <position position="227"/>
    </location>
</feature>
<comment type="caution">
    <text evidence="5">The sequence shown here is derived from an EMBL/GenBank/DDBJ whole genome shotgun (WGS) entry which is preliminary data.</text>
</comment>
<dbReference type="InterPro" id="IPR014940">
    <property type="entry name" value="BAAT_C"/>
</dbReference>
<dbReference type="InterPro" id="IPR042490">
    <property type="entry name" value="Thio_Ohase/BAAT_N"/>
</dbReference>
<dbReference type="Gene3D" id="3.40.50.1820">
    <property type="entry name" value="alpha/beta hydrolase"/>
    <property type="match status" value="1"/>
</dbReference>
<dbReference type="Gene3D" id="2.60.40.2240">
    <property type="entry name" value="Acyl-CoA thioester hydrolase/BAAT N-terminal domain"/>
    <property type="match status" value="1"/>
</dbReference>
<evidence type="ECO:0000313" key="5">
    <source>
        <dbReference type="EMBL" id="KAK0418841.1"/>
    </source>
</evidence>
<dbReference type="GO" id="GO:0006637">
    <property type="term" value="P:acyl-CoA metabolic process"/>
    <property type="evidence" value="ECO:0007669"/>
    <property type="project" value="InterPro"/>
</dbReference>
<organism evidence="5 6">
    <name type="scientific">Steinernema hermaphroditum</name>
    <dbReference type="NCBI Taxonomy" id="289476"/>
    <lineage>
        <taxon>Eukaryota</taxon>
        <taxon>Metazoa</taxon>
        <taxon>Ecdysozoa</taxon>
        <taxon>Nematoda</taxon>
        <taxon>Chromadorea</taxon>
        <taxon>Rhabditida</taxon>
        <taxon>Tylenchina</taxon>
        <taxon>Panagrolaimomorpha</taxon>
        <taxon>Strongyloidoidea</taxon>
        <taxon>Steinernematidae</taxon>
        <taxon>Steinernema</taxon>
    </lineage>
</organism>
<proteinExistence type="inferred from homology"/>
<accession>A0AA39I8C1</accession>
<dbReference type="Pfam" id="PF08840">
    <property type="entry name" value="BAAT_C"/>
    <property type="match status" value="1"/>
</dbReference>
<feature type="active site" description="Charge relay system" evidence="2">
    <location>
        <position position="329"/>
    </location>
</feature>
<gene>
    <name evidence="5" type="ORF">QR680_013801</name>
</gene>
<dbReference type="PIRSF" id="PIRSF016521">
    <property type="entry name" value="Acyl-CoA_hydro"/>
    <property type="match status" value="1"/>
</dbReference>
<feature type="domain" description="BAAT/Acyl-CoA thioester hydrolase C-terminal" evidence="4">
    <location>
        <begin position="205"/>
        <end position="411"/>
    </location>
</feature>
<dbReference type="Proteomes" id="UP001175271">
    <property type="component" value="Unassembled WGS sequence"/>
</dbReference>
<evidence type="ECO:0000313" key="6">
    <source>
        <dbReference type="Proteomes" id="UP001175271"/>
    </source>
</evidence>
<dbReference type="InterPro" id="IPR016662">
    <property type="entry name" value="Acyl-CoA_thioEstase_long-chain"/>
</dbReference>
<feature type="domain" description="Acyl-CoA thioester hydrolase/bile acid-CoA amino acid N-acetyltransferase" evidence="3">
    <location>
        <begin position="13"/>
        <end position="137"/>
    </location>
</feature>
<dbReference type="PANTHER" id="PTHR10824">
    <property type="entry name" value="ACYL-COENZYME A THIOESTERASE-RELATED"/>
    <property type="match status" value="1"/>
</dbReference>
<evidence type="ECO:0000259" key="4">
    <source>
        <dbReference type="Pfam" id="PF08840"/>
    </source>
</evidence>
<dbReference type="PANTHER" id="PTHR10824:SF4">
    <property type="entry name" value="ACYL-COENZYME A THIOESTERASE 1-LIKE"/>
    <property type="match status" value="1"/>
</dbReference>
<keyword evidence="6" id="KW-1185">Reference proteome</keyword>
<evidence type="ECO:0000256" key="2">
    <source>
        <dbReference type="PIRSR" id="PIRSR016521-1"/>
    </source>
</evidence>
<reference evidence="5" key="1">
    <citation type="submission" date="2023-06" db="EMBL/GenBank/DDBJ databases">
        <title>Genomic analysis of the entomopathogenic nematode Steinernema hermaphroditum.</title>
        <authorList>
            <person name="Schwarz E.M."/>
            <person name="Heppert J.K."/>
            <person name="Baniya A."/>
            <person name="Schwartz H.T."/>
            <person name="Tan C.-H."/>
            <person name="Antoshechkin I."/>
            <person name="Sternberg P.W."/>
            <person name="Goodrich-Blair H."/>
            <person name="Dillman A.R."/>
        </authorList>
    </citation>
    <scope>NUCLEOTIDE SEQUENCE</scope>
    <source>
        <strain evidence="5">PS9179</strain>
        <tissue evidence="5">Whole animal</tissue>
    </source>
</reference>
<dbReference type="SUPFAM" id="SSF53474">
    <property type="entry name" value="alpha/beta-Hydrolases"/>
    <property type="match status" value="1"/>
</dbReference>
<sequence>MKFHVSKRISLLDEDLDVSAHGLPPGEYVRLVLTCFHVAGNFQSWARFKADSTGRVDLAKDAPVDGTYWGVDKMGLFSSMCPVTNSRPGVVMSFSYVEDLLLSYQLVAFNSKGDVLGQTTILKRILDPSVERIEITEGNVRGVMFRPKGNKKYRAVVDIHGLGGRCKEHRAALLAHKGFAVLALAIYDYKDLPKRLNDSDLNAVKEAIDWITSQAYTSDKCAVLGHSFGGYVSYLAALQHDKIASIITVNAPTFHASGISILENGKRHPYFTLTPAQEGHRRYAQNAVMNRPMWNHIFDNEPEAIEPYFIPLENVPANVSFMLIAGQQDISVPSVRWCQLLEKHLRKALNRRVDTVYLKNCGHLIEPPHIPQHNTVFNPHPPTYWLQGGDQYLQCVEQRELWPKIQEFIRTTVHVEELNAKL</sequence>
<dbReference type="EMBL" id="JAUCMV010000002">
    <property type="protein sequence ID" value="KAK0418841.1"/>
    <property type="molecule type" value="Genomic_DNA"/>
</dbReference>
<dbReference type="GO" id="GO:0006631">
    <property type="term" value="P:fatty acid metabolic process"/>
    <property type="evidence" value="ECO:0007669"/>
    <property type="project" value="TreeGrafter"/>
</dbReference>
<dbReference type="InterPro" id="IPR006862">
    <property type="entry name" value="Thio_Ohase/aa_AcTrfase"/>
</dbReference>
<dbReference type="Pfam" id="PF04775">
    <property type="entry name" value="Bile_Hydr_Trans"/>
    <property type="match status" value="1"/>
</dbReference>
<comment type="similarity">
    <text evidence="1">Belongs to the C/M/P thioester hydrolase family.</text>
</comment>
<name>A0AA39I8C1_9BILA</name>
<dbReference type="GO" id="GO:0047617">
    <property type="term" value="F:fatty acyl-CoA hydrolase activity"/>
    <property type="evidence" value="ECO:0007669"/>
    <property type="project" value="TreeGrafter"/>
</dbReference>
<feature type="active site" description="Charge relay system" evidence="2">
    <location>
        <position position="363"/>
    </location>
</feature>
<protein>
    <submittedName>
        <fullName evidence="5">Uncharacterized protein</fullName>
    </submittedName>
</protein>